<dbReference type="STRING" id="728005.SAMN04488059_10537"/>
<evidence type="ECO:0000256" key="15">
    <source>
        <dbReference type="ARBA" id="ARBA00032605"/>
    </source>
</evidence>
<feature type="transmembrane region" description="Helical" evidence="19">
    <location>
        <begin position="132"/>
        <end position="156"/>
    </location>
</feature>
<dbReference type="GO" id="GO:0051073">
    <property type="term" value="F:adenosylcobinamide-GDP ribazoletransferase activity"/>
    <property type="evidence" value="ECO:0007669"/>
    <property type="project" value="UniProtKB-UniRule"/>
</dbReference>
<protein>
    <recommendedName>
        <fullName evidence="6 19">Adenosylcobinamide-GDP ribazoletransferase</fullName>
        <ecNumber evidence="5 19">2.7.8.26</ecNumber>
    </recommendedName>
    <alternativeName>
        <fullName evidence="16 19">Cobalamin synthase</fullName>
    </alternativeName>
    <alternativeName>
        <fullName evidence="15 19">Cobalamin-5'-phosphate synthase</fullName>
    </alternativeName>
</protein>
<feature type="transmembrane region" description="Helical" evidence="19">
    <location>
        <begin position="198"/>
        <end position="218"/>
    </location>
</feature>
<feature type="transmembrane region" description="Helical" evidence="19">
    <location>
        <begin position="224"/>
        <end position="244"/>
    </location>
</feature>
<evidence type="ECO:0000256" key="2">
    <source>
        <dbReference type="ARBA" id="ARBA00004651"/>
    </source>
</evidence>
<dbReference type="Pfam" id="PF02654">
    <property type="entry name" value="CobS"/>
    <property type="match status" value="1"/>
</dbReference>
<evidence type="ECO:0000256" key="12">
    <source>
        <dbReference type="ARBA" id="ARBA00022989"/>
    </source>
</evidence>
<dbReference type="UniPathway" id="UPA00148">
    <property type="reaction ID" value="UER00238"/>
</dbReference>
<evidence type="ECO:0000256" key="7">
    <source>
        <dbReference type="ARBA" id="ARBA00022475"/>
    </source>
</evidence>
<reference evidence="20 21" key="1">
    <citation type="submission" date="2016-10" db="EMBL/GenBank/DDBJ databases">
        <authorList>
            <person name="de Groot N.N."/>
        </authorList>
    </citation>
    <scope>NUCLEOTIDE SEQUENCE [LARGE SCALE GENOMIC DNA]</scope>
    <source>
        <strain evidence="20 21">CGMCC 1.10210</strain>
    </source>
</reference>
<comment type="similarity">
    <text evidence="4 19">Belongs to the CobS family.</text>
</comment>
<keyword evidence="10 19" id="KW-0812">Transmembrane</keyword>
<proteinExistence type="inferred from homology"/>
<comment type="function">
    <text evidence="14 19">Joins adenosylcobinamide-GDP and alpha-ribazole to generate adenosylcobalamin (Ado-cobalamin). Also synthesizes adenosylcobalamin 5'-phosphate from adenosylcobinamide-GDP and alpha-ribazole 5'-phosphate.</text>
</comment>
<evidence type="ECO:0000256" key="10">
    <source>
        <dbReference type="ARBA" id="ARBA00022692"/>
    </source>
</evidence>
<evidence type="ECO:0000256" key="3">
    <source>
        <dbReference type="ARBA" id="ARBA00004663"/>
    </source>
</evidence>
<accession>A0A1I1J7B4</accession>
<keyword evidence="12 19" id="KW-1133">Transmembrane helix</keyword>
<feature type="transmembrane region" description="Helical" evidence="19">
    <location>
        <begin position="54"/>
        <end position="77"/>
    </location>
</feature>
<evidence type="ECO:0000256" key="11">
    <source>
        <dbReference type="ARBA" id="ARBA00022842"/>
    </source>
</evidence>
<feature type="transmembrane region" description="Helical" evidence="19">
    <location>
        <begin position="256"/>
        <end position="275"/>
    </location>
</feature>
<comment type="cofactor">
    <cofactor evidence="1 19">
        <name>Mg(2+)</name>
        <dbReference type="ChEBI" id="CHEBI:18420"/>
    </cofactor>
</comment>
<dbReference type="EC" id="2.7.8.26" evidence="5 19"/>
<evidence type="ECO:0000256" key="1">
    <source>
        <dbReference type="ARBA" id="ARBA00001946"/>
    </source>
</evidence>
<comment type="pathway">
    <text evidence="3 19">Cofactor biosynthesis; adenosylcobalamin biosynthesis; adenosylcobalamin from cob(II)yrinate a,c-diamide: step 7/7.</text>
</comment>
<evidence type="ECO:0000313" key="20">
    <source>
        <dbReference type="EMBL" id="SFC42498.1"/>
    </source>
</evidence>
<dbReference type="PANTHER" id="PTHR34148:SF1">
    <property type="entry name" value="ADENOSYLCOBINAMIDE-GDP RIBAZOLETRANSFERASE"/>
    <property type="match status" value="1"/>
</dbReference>
<organism evidence="20 21">
    <name type="scientific">Devosia psychrophila</name>
    <dbReference type="NCBI Taxonomy" id="728005"/>
    <lineage>
        <taxon>Bacteria</taxon>
        <taxon>Pseudomonadati</taxon>
        <taxon>Pseudomonadota</taxon>
        <taxon>Alphaproteobacteria</taxon>
        <taxon>Hyphomicrobiales</taxon>
        <taxon>Devosiaceae</taxon>
        <taxon>Devosia</taxon>
    </lineage>
</organism>
<evidence type="ECO:0000256" key="5">
    <source>
        <dbReference type="ARBA" id="ARBA00013200"/>
    </source>
</evidence>
<evidence type="ECO:0000256" key="17">
    <source>
        <dbReference type="ARBA" id="ARBA00048623"/>
    </source>
</evidence>
<keyword evidence="8 19" id="KW-0169">Cobalamin biosynthesis</keyword>
<keyword evidence="7 19" id="KW-1003">Cell membrane</keyword>
<evidence type="ECO:0000256" key="13">
    <source>
        <dbReference type="ARBA" id="ARBA00023136"/>
    </source>
</evidence>
<evidence type="ECO:0000256" key="16">
    <source>
        <dbReference type="ARBA" id="ARBA00032853"/>
    </source>
</evidence>
<evidence type="ECO:0000256" key="4">
    <source>
        <dbReference type="ARBA" id="ARBA00010561"/>
    </source>
</evidence>
<dbReference type="PANTHER" id="PTHR34148">
    <property type="entry name" value="ADENOSYLCOBINAMIDE-GDP RIBAZOLETRANSFERASE"/>
    <property type="match status" value="1"/>
</dbReference>
<dbReference type="GO" id="GO:0005886">
    <property type="term" value="C:plasma membrane"/>
    <property type="evidence" value="ECO:0007669"/>
    <property type="project" value="UniProtKB-SubCell"/>
</dbReference>
<evidence type="ECO:0000256" key="8">
    <source>
        <dbReference type="ARBA" id="ARBA00022573"/>
    </source>
</evidence>
<evidence type="ECO:0000256" key="18">
    <source>
        <dbReference type="ARBA" id="ARBA00049504"/>
    </source>
</evidence>
<dbReference type="GO" id="GO:0009236">
    <property type="term" value="P:cobalamin biosynthetic process"/>
    <property type="evidence" value="ECO:0007669"/>
    <property type="project" value="UniProtKB-UniRule"/>
</dbReference>
<dbReference type="GO" id="GO:0008818">
    <property type="term" value="F:cobalamin 5'-phosphate synthase activity"/>
    <property type="evidence" value="ECO:0007669"/>
    <property type="project" value="UniProtKB-UniRule"/>
</dbReference>
<evidence type="ECO:0000313" key="21">
    <source>
        <dbReference type="Proteomes" id="UP000182258"/>
    </source>
</evidence>
<keyword evidence="13 19" id="KW-0472">Membrane</keyword>
<dbReference type="Proteomes" id="UP000182258">
    <property type="component" value="Unassembled WGS sequence"/>
</dbReference>
<comment type="catalytic activity">
    <reaction evidence="17 19">
        <text>alpha-ribazole + adenosylcob(III)inamide-GDP = adenosylcob(III)alamin + GMP + H(+)</text>
        <dbReference type="Rhea" id="RHEA:16049"/>
        <dbReference type="ChEBI" id="CHEBI:10329"/>
        <dbReference type="ChEBI" id="CHEBI:15378"/>
        <dbReference type="ChEBI" id="CHEBI:18408"/>
        <dbReference type="ChEBI" id="CHEBI:58115"/>
        <dbReference type="ChEBI" id="CHEBI:60487"/>
        <dbReference type="EC" id="2.7.8.26"/>
    </reaction>
</comment>
<evidence type="ECO:0000256" key="6">
    <source>
        <dbReference type="ARBA" id="ARBA00015850"/>
    </source>
</evidence>
<name>A0A1I1J7B4_9HYPH</name>
<keyword evidence="9 19" id="KW-0808">Transferase</keyword>
<comment type="subcellular location">
    <subcellularLocation>
        <location evidence="2 19">Cell membrane</location>
        <topology evidence="2 19">Multi-pass membrane protein</topology>
    </subcellularLocation>
</comment>
<comment type="catalytic activity">
    <reaction evidence="18 19">
        <text>alpha-ribazole 5'-phosphate + adenosylcob(III)inamide-GDP = adenosylcob(III)alamin 5'-phosphate + GMP + H(+)</text>
        <dbReference type="Rhea" id="RHEA:23560"/>
        <dbReference type="ChEBI" id="CHEBI:15378"/>
        <dbReference type="ChEBI" id="CHEBI:57918"/>
        <dbReference type="ChEBI" id="CHEBI:58115"/>
        <dbReference type="ChEBI" id="CHEBI:60487"/>
        <dbReference type="ChEBI" id="CHEBI:60493"/>
        <dbReference type="EC" id="2.7.8.26"/>
    </reaction>
</comment>
<keyword evidence="11 19" id="KW-0460">Magnesium</keyword>
<dbReference type="HAMAP" id="MF_00719">
    <property type="entry name" value="CobS"/>
    <property type="match status" value="1"/>
</dbReference>
<feature type="transmembrane region" description="Helical" evidence="19">
    <location>
        <begin position="83"/>
        <end position="102"/>
    </location>
</feature>
<sequence length="276" mass="27932">MNVDELKVEAQEDRGARAVTEGLGLRADFIMALRFFSRLPTGDSPHQVPDLGRIAMALPLASVAIGIGPVLLLIGGALIGLPAYFAAALAVAAMVIASGAMAEDALADAADGLFGGHTIERRLEIMKDSRHGTYGVAALCLFVLLRVTGLGAVAAINPLAAGAIWLSASIAGRSAVLWLAVALPPVRKDGASATAGRVPGRSFAVGAVFAVVLVFLLAGPVVGLLGPGVAVIAALVMIMGWTALCRRMIGGQTGDLIGALGALVEIAVLTALLGFV</sequence>
<dbReference type="AlphaFoldDB" id="A0A1I1J7B4"/>
<evidence type="ECO:0000256" key="19">
    <source>
        <dbReference type="HAMAP-Rule" id="MF_00719"/>
    </source>
</evidence>
<feature type="transmembrane region" description="Helical" evidence="19">
    <location>
        <begin position="162"/>
        <end position="186"/>
    </location>
</feature>
<dbReference type="InterPro" id="IPR003805">
    <property type="entry name" value="CobS"/>
</dbReference>
<evidence type="ECO:0000256" key="9">
    <source>
        <dbReference type="ARBA" id="ARBA00022679"/>
    </source>
</evidence>
<dbReference type="EMBL" id="FOMB01000005">
    <property type="protein sequence ID" value="SFC42498.1"/>
    <property type="molecule type" value="Genomic_DNA"/>
</dbReference>
<gene>
    <name evidence="19" type="primary">cobS</name>
    <name evidence="20" type="ORF">SAMN04488059_10537</name>
</gene>
<evidence type="ECO:0000256" key="14">
    <source>
        <dbReference type="ARBA" id="ARBA00025228"/>
    </source>
</evidence>